<feature type="signal peptide" evidence="1">
    <location>
        <begin position="1"/>
        <end position="24"/>
    </location>
</feature>
<sequence length="61" mass="6626">MLTTMKTGYVILVMSAVLLGTSWGNYGAVPPKPPCRPGFSESFYTVFVSRDILQGQSILKA</sequence>
<dbReference type="Proteomes" id="UP001044222">
    <property type="component" value="Chromosome 12"/>
</dbReference>
<feature type="chain" id="PRO_5039038189" evidence="1">
    <location>
        <begin position="25"/>
        <end position="61"/>
    </location>
</feature>
<gene>
    <name evidence="2" type="ORF">ANANG_G00223390</name>
</gene>
<keyword evidence="3" id="KW-1185">Reference proteome</keyword>
<keyword evidence="1" id="KW-0732">Signal</keyword>
<evidence type="ECO:0000313" key="2">
    <source>
        <dbReference type="EMBL" id="KAG5838407.1"/>
    </source>
</evidence>
<organism evidence="2 3">
    <name type="scientific">Anguilla anguilla</name>
    <name type="common">European freshwater eel</name>
    <name type="synonym">Muraena anguilla</name>
    <dbReference type="NCBI Taxonomy" id="7936"/>
    <lineage>
        <taxon>Eukaryota</taxon>
        <taxon>Metazoa</taxon>
        <taxon>Chordata</taxon>
        <taxon>Craniata</taxon>
        <taxon>Vertebrata</taxon>
        <taxon>Euteleostomi</taxon>
        <taxon>Actinopterygii</taxon>
        <taxon>Neopterygii</taxon>
        <taxon>Teleostei</taxon>
        <taxon>Anguilliformes</taxon>
        <taxon>Anguillidae</taxon>
        <taxon>Anguilla</taxon>
    </lineage>
</organism>
<evidence type="ECO:0000256" key="1">
    <source>
        <dbReference type="SAM" id="SignalP"/>
    </source>
</evidence>
<comment type="caution">
    <text evidence="2">The sequence shown here is derived from an EMBL/GenBank/DDBJ whole genome shotgun (WGS) entry which is preliminary data.</text>
</comment>
<protein>
    <submittedName>
        <fullName evidence="2">Uncharacterized protein</fullName>
    </submittedName>
</protein>
<reference evidence="2" key="1">
    <citation type="submission" date="2021-01" db="EMBL/GenBank/DDBJ databases">
        <title>A chromosome-scale assembly of European eel, Anguilla anguilla.</title>
        <authorList>
            <person name="Henkel C."/>
            <person name="Jong-Raadsen S.A."/>
            <person name="Dufour S."/>
            <person name="Weltzien F.-A."/>
            <person name="Palstra A.P."/>
            <person name="Pelster B."/>
            <person name="Spaink H.P."/>
            <person name="Van Den Thillart G.E."/>
            <person name="Jansen H."/>
            <person name="Zahm M."/>
            <person name="Klopp C."/>
            <person name="Cedric C."/>
            <person name="Louis A."/>
            <person name="Berthelot C."/>
            <person name="Parey E."/>
            <person name="Roest Crollius H."/>
            <person name="Montfort J."/>
            <person name="Robinson-Rechavi M."/>
            <person name="Bucao C."/>
            <person name="Bouchez O."/>
            <person name="Gislard M."/>
            <person name="Lluch J."/>
            <person name="Milhes M."/>
            <person name="Lampietro C."/>
            <person name="Lopez Roques C."/>
            <person name="Donnadieu C."/>
            <person name="Braasch I."/>
            <person name="Desvignes T."/>
            <person name="Postlethwait J."/>
            <person name="Bobe J."/>
            <person name="Guiguen Y."/>
            <person name="Dirks R."/>
        </authorList>
    </citation>
    <scope>NUCLEOTIDE SEQUENCE</scope>
    <source>
        <strain evidence="2">Tag_6206</strain>
        <tissue evidence="2">Liver</tissue>
    </source>
</reference>
<proteinExistence type="predicted"/>
<evidence type="ECO:0000313" key="3">
    <source>
        <dbReference type="Proteomes" id="UP001044222"/>
    </source>
</evidence>
<name>A0A9D3RSW5_ANGAN</name>
<dbReference type="AlphaFoldDB" id="A0A9D3RSW5"/>
<accession>A0A9D3RSW5</accession>
<dbReference type="EMBL" id="JAFIRN010000012">
    <property type="protein sequence ID" value="KAG5838407.1"/>
    <property type="molecule type" value="Genomic_DNA"/>
</dbReference>